<name>A0A9D4GIM9_DREPO</name>
<sequence length="75" mass="8812">MKVLQEKIEAVTKLSDLERSLTRSEDECGHMKDHCERLQEELQLLAEKYQDQLKAVQDLQIQLNVCGCLYYLNLE</sequence>
<comment type="caution">
    <text evidence="2">The sequence shown here is derived from an EMBL/GenBank/DDBJ whole genome shotgun (WGS) entry which is preliminary data.</text>
</comment>
<evidence type="ECO:0000313" key="3">
    <source>
        <dbReference type="Proteomes" id="UP000828390"/>
    </source>
</evidence>
<dbReference type="EMBL" id="JAIWYP010000005">
    <property type="protein sequence ID" value="KAH3816088.1"/>
    <property type="molecule type" value="Genomic_DNA"/>
</dbReference>
<evidence type="ECO:0000313" key="2">
    <source>
        <dbReference type="EMBL" id="KAH3816088.1"/>
    </source>
</evidence>
<keyword evidence="1" id="KW-0175">Coiled coil</keyword>
<dbReference type="AlphaFoldDB" id="A0A9D4GIM9"/>
<reference evidence="2" key="2">
    <citation type="submission" date="2020-11" db="EMBL/GenBank/DDBJ databases">
        <authorList>
            <person name="McCartney M.A."/>
            <person name="Auch B."/>
            <person name="Kono T."/>
            <person name="Mallez S."/>
            <person name="Becker A."/>
            <person name="Gohl D.M."/>
            <person name="Silverstein K.A.T."/>
            <person name="Koren S."/>
            <person name="Bechman K.B."/>
            <person name="Herman A."/>
            <person name="Abrahante J.E."/>
            <person name="Garbe J."/>
        </authorList>
    </citation>
    <scope>NUCLEOTIDE SEQUENCE</scope>
    <source>
        <strain evidence="2">Duluth1</strain>
        <tissue evidence="2">Whole animal</tissue>
    </source>
</reference>
<keyword evidence="3" id="KW-1185">Reference proteome</keyword>
<protein>
    <submittedName>
        <fullName evidence="2">Uncharacterized protein</fullName>
    </submittedName>
</protein>
<accession>A0A9D4GIM9</accession>
<evidence type="ECO:0000256" key="1">
    <source>
        <dbReference type="SAM" id="Coils"/>
    </source>
</evidence>
<dbReference type="Proteomes" id="UP000828390">
    <property type="component" value="Unassembled WGS sequence"/>
</dbReference>
<reference evidence="2" key="1">
    <citation type="journal article" date="2019" name="bioRxiv">
        <title>The Genome of the Zebra Mussel, Dreissena polymorpha: A Resource for Invasive Species Research.</title>
        <authorList>
            <person name="McCartney M.A."/>
            <person name="Auch B."/>
            <person name="Kono T."/>
            <person name="Mallez S."/>
            <person name="Zhang Y."/>
            <person name="Obille A."/>
            <person name="Becker A."/>
            <person name="Abrahante J.E."/>
            <person name="Garbe J."/>
            <person name="Badalamenti J.P."/>
            <person name="Herman A."/>
            <person name="Mangelson H."/>
            <person name="Liachko I."/>
            <person name="Sullivan S."/>
            <person name="Sone E.D."/>
            <person name="Koren S."/>
            <person name="Silverstein K.A.T."/>
            <person name="Beckman K.B."/>
            <person name="Gohl D.M."/>
        </authorList>
    </citation>
    <scope>NUCLEOTIDE SEQUENCE</scope>
    <source>
        <strain evidence="2">Duluth1</strain>
        <tissue evidence="2">Whole animal</tissue>
    </source>
</reference>
<feature type="coiled-coil region" evidence="1">
    <location>
        <begin position="21"/>
        <end position="62"/>
    </location>
</feature>
<organism evidence="2 3">
    <name type="scientific">Dreissena polymorpha</name>
    <name type="common">Zebra mussel</name>
    <name type="synonym">Mytilus polymorpha</name>
    <dbReference type="NCBI Taxonomy" id="45954"/>
    <lineage>
        <taxon>Eukaryota</taxon>
        <taxon>Metazoa</taxon>
        <taxon>Spiralia</taxon>
        <taxon>Lophotrochozoa</taxon>
        <taxon>Mollusca</taxon>
        <taxon>Bivalvia</taxon>
        <taxon>Autobranchia</taxon>
        <taxon>Heteroconchia</taxon>
        <taxon>Euheterodonta</taxon>
        <taxon>Imparidentia</taxon>
        <taxon>Neoheterodontei</taxon>
        <taxon>Myida</taxon>
        <taxon>Dreissenoidea</taxon>
        <taxon>Dreissenidae</taxon>
        <taxon>Dreissena</taxon>
    </lineage>
</organism>
<gene>
    <name evidence="2" type="ORF">DPMN_117596</name>
</gene>
<proteinExistence type="predicted"/>